<evidence type="ECO:0000313" key="2">
    <source>
        <dbReference type="EMBL" id="KAK0165533.1"/>
    </source>
</evidence>
<reference evidence="2" key="1">
    <citation type="journal article" date="2023" name="bioRxiv">
        <title>Scaffold-level genome assemblies of two parasitoid biocontrol wasps reveal the parthenogenesis mechanism and an associated novel virus.</title>
        <authorList>
            <person name="Inwood S."/>
            <person name="Skelly J."/>
            <person name="Guhlin J."/>
            <person name="Harrop T."/>
            <person name="Goldson S."/>
            <person name="Dearden P."/>
        </authorList>
    </citation>
    <scope>NUCLEOTIDE SEQUENCE</scope>
    <source>
        <strain evidence="2">Irish</strain>
        <tissue evidence="2">Whole body</tissue>
    </source>
</reference>
<feature type="compositionally biased region" description="Polar residues" evidence="1">
    <location>
        <begin position="260"/>
        <end position="273"/>
    </location>
</feature>
<evidence type="ECO:0000313" key="3">
    <source>
        <dbReference type="Proteomes" id="UP001168990"/>
    </source>
</evidence>
<sequence length="301" mass="32631">MCLSKNHDTGYDLVVNMRGAANGSGPSITIKVSRTRVTVKSLVRNSNKKSTNDNVASVLYHETIPDPNIATTIISNINSIGIDNNAMDIENIVLEHTSTMSPSTSMSASDDPTIDDGGQTVPIKAETPEHLAGTSIGPPISSTVSGHVGPGGALFAGIANSNKRPRPDDWLAPTSANSPQHLPVQHLVYTTPQQQLEQVPTQQQQQPPQQQQEPPQQQLQQQATPSTQKQQMLQQQTLTSSPAISQHTLQVQHQQQQQQPNNNGYVSPMSSGSYDPYSPNGRIASYMVNESETQQMIFITH</sequence>
<reference evidence="2" key="2">
    <citation type="submission" date="2023-03" db="EMBL/GenBank/DDBJ databases">
        <authorList>
            <person name="Inwood S.N."/>
            <person name="Skelly J.G."/>
            <person name="Guhlin J."/>
            <person name="Harrop T.W.R."/>
            <person name="Goldson S.G."/>
            <person name="Dearden P.K."/>
        </authorList>
    </citation>
    <scope>NUCLEOTIDE SEQUENCE</scope>
    <source>
        <strain evidence="2">Irish</strain>
        <tissue evidence="2">Whole body</tissue>
    </source>
</reference>
<proteinExistence type="predicted"/>
<organism evidence="2 3">
    <name type="scientific">Microctonus aethiopoides</name>
    <dbReference type="NCBI Taxonomy" id="144406"/>
    <lineage>
        <taxon>Eukaryota</taxon>
        <taxon>Metazoa</taxon>
        <taxon>Ecdysozoa</taxon>
        <taxon>Arthropoda</taxon>
        <taxon>Hexapoda</taxon>
        <taxon>Insecta</taxon>
        <taxon>Pterygota</taxon>
        <taxon>Neoptera</taxon>
        <taxon>Endopterygota</taxon>
        <taxon>Hymenoptera</taxon>
        <taxon>Apocrita</taxon>
        <taxon>Ichneumonoidea</taxon>
        <taxon>Braconidae</taxon>
        <taxon>Euphorinae</taxon>
        <taxon>Microctonus</taxon>
    </lineage>
</organism>
<dbReference type="EMBL" id="JAQQBS010001422">
    <property type="protein sequence ID" value="KAK0165533.1"/>
    <property type="molecule type" value="Genomic_DNA"/>
</dbReference>
<protein>
    <submittedName>
        <fullName evidence="2">Uncharacterized protein</fullName>
    </submittedName>
</protein>
<dbReference type="Proteomes" id="UP001168990">
    <property type="component" value="Unassembled WGS sequence"/>
</dbReference>
<name>A0AA39KL53_9HYME</name>
<feature type="region of interest" description="Disordered" evidence="1">
    <location>
        <begin position="155"/>
        <end position="179"/>
    </location>
</feature>
<dbReference type="AlphaFoldDB" id="A0AA39KL53"/>
<comment type="caution">
    <text evidence="2">The sequence shown here is derived from an EMBL/GenBank/DDBJ whole genome shotgun (WGS) entry which is preliminary data.</text>
</comment>
<accession>A0AA39KL53</accession>
<evidence type="ECO:0000256" key="1">
    <source>
        <dbReference type="SAM" id="MobiDB-lite"/>
    </source>
</evidence>
<feature type="region of interest" description="Disordered" evidence="1">
    <location>
        <begin position="195"/>
        <end position="278"/>
    </location>
</feature>
<keyword evidence="3" id="KW-1185">Reference proteome</keyword>
<gene>
    <name evidence="2" type="ORF">PV328_004040</name>
</gene>
<feature type="compositionally biased region" description="Low complexity" evidence="1">
    <location>
        <begin position="195"/>
        <end position="259"/>
    </location>
</feature>